<reference evidence="1 2" key="1">
    <citation type="submission" date="2020-07" db="EMBL/GenBank/DDBJ databases">
        <title>Genomic Encyclopedia of Type Strains, Phase IV (KMG-V): Genome sequencing to study the core and pangenomes of soil and plant-associated prokaryotes.</title>
        <authorList>
            <person name="Whitman W."/>
        </authorList>
    </citation>
    <scope>NUCLEOTIDE SEQUENCE [LARGE SCALE GENOMIC DNA]</scope>
    <source>
        <strain evidence="1 2">A1</strain>
    </source>
</reference>
<protein>
    <submittedName>
        <fullName evidence="1">Uncharacterized protein</fullName>
    </submittedName>
</protein>
<accession>A0A7J9NXJ3</accession>
<name>A0A7J9NXJ3_METMI</name>
<dbReference type="AlphaFoldDB" id="A0A7J9NXJ3"/>
<sequence length="202" mass="22574">MSMPMQSSNPYLQLNVTDNKLDSEEAGIYTRITNSKYFILCNEVLYDCDGSLFESPTVTIDTELNTVTIVYDKFTILLNDTSYLIQDDVLDNAKLSILYKIYASIVSTGNDVNVSDYSFDATTDILTVKATLDAYTMSYDLPKLISDRISTFVANGSADKPAAMQDIIDAEVKTIYNLKSNLDKQAQSIYAVYIDVAQYKSQ</sequence>
<dbReference type="Proteomes" id="UP000564425">
    <property type="component" value="Unassembled WGS sequence"/>
</dbReference>
<gene>
    <name evidence="1" type="ORF">HNP86_001892</name>
</gene>
<evidence type="ECO:0000313" key="1">
    <source>
        <dbReference type="EMBL" id="MBA2851733.1"/>
    </source>
</evidence>
<dbReference type="RefSeq" id="WP_181501555.1">
    <property type="nucleotide sequence ID" value="NZ_JACDUH010000003.1"/>
</dbReference>
<dbReference type="EMBL" id="JACDUH010000003">
    <property type="protein sequence ID" value="MBA2851733.1"/>
    <property type="molecule type" value="Genomic_DNA"/>
</dbReference>
<comment type="caution">
    <text evidence="1">The sequence shown here is derived from an EMBL/GenBank/DDBJ whole genome shotgun (WGS) entry which is preliminary data.</text>
</comment>
<organism evidence="1 2">
    <name type="scientific">Methanococcus maripaludis</name>
    <name type="common">Methanococcus deltae</name>
    <dbReference type="NCBI Taxonomy" id="39152"/>
    <lineage>
        <taxon>Archaea</taxon>
        <taxon>Methanobacteriati</taxon>
        <taxon>Methanobacteriota</taxon>
        <taxon>Methanomada group</taxon>
        <taxon>Methanococci</taxon>
        <taxon>Methanococcales</taxon>
        <taxon>Methanococcaceae</taxon>
        <taxon>Methanococcus</taxon>
    </lineage>
</organism>
<proteinExistence type="predicted"/>
<evidence type="ECO:0000313" key="2">
    <source>
        <dbReference type="Proteomes" id="UP000564425"/>
    </source>
</evidence>